<dbReference type="Pfam" id="PF00520">
    <property type="entry name" value="Ion_trans"/>
    <property type="match status" value="1"/>
</dbReference>
<gene>
    <name evidence="21" type="ORF">NE863_09385</name>
</gene>
<comment type="similarity">
    <text evidence="18">Belongs to the potassium channel family.</text>
</comment>
<evidence type="ECO:0000256" key="6">
    <source>
        <dbReference type="ARBA" id="ARBA00022566"/>
    </source>
</evidence>
<evidence type="ECO:0000256" key="10">
    <source>
        <dbReference type="ARBA" id="ARBA00022958"/>
    </source>
</evidence>
<dbReference type="RefSeq" id="WP_110818622.1">
    <property type="nucleotide sequence ID" value="NZ_CP098807.1"/>
</dbReference>
<protein>
    <submittedName>
        <fullName evidence="21">Cyclic nucleotide-gated cation channel family protein</fullName>
    </submittedName>
</protein>
<name>A0A9Q8YA21_ENSAD</name>
<dbReference type="PROSITE" id="PS00889">
    <property type="entry name" value="CNMP_BINDING_2"/>
    <property type="match status" value="1"/>
</dbReference>
<dbReference type="GO" id="GO:0005221">
    <property type="term" value="F:intracellularly cyclic nucleotide-activated monoatomic cation channel activity"/>
    <property type="evidence" value="ECO:0007669"/>
    <property type="project" value="InterPro"/>
</dbReference>
<evidence type="ECO:0000313" key="22">
    <source>
        <dbReference type="Proteomes" id="UP001055460"/>
    </source>
</evidence>
<comment type="function">
    <text evidence="17">Cyclic nucleotide-regulated potassium channel activated by cAMP.</text>
</comment>
<accession>A0A9Q8YA21</accession>
<feature type="transmembrane region" description="Helical" evidence="19">
    <location>
        <begin position="191"/>
        <end position="215"/>
    </location>
</feature>
<evidence type="ECO:0000256" key="18">
    <source>
        <dbReference type="ARBA" id="ARBA00060926"/>
    </source>
</evidence>
<keyword evidence="4" id="KW-1003">Cell membrane</keyword>
<keyword evidence="10" id="KW-0630">Potassium</keyword>
<evidence type="ECO:0000256" key="1">
    <source>
        <dbReference type="ARBA" id="ARBA00004651"/>
    </source>
</evidence>
<comment type="subcellular location">
    <subcellularLocation>
        <location evidence="1">Cell membrane</location>
        <topology evidence="1">Multi-pass membrane protein</topology>
    </subcellularLocation>
</comment>
<dbReference type="SUPFAM" id="SSF81324">
    <property type="entry name" value="Voltage-gated potassium channels"/>
    <property type="match status" value="1"/>
</dbReference>
<dbReference type="InterPro" id="IPR000595">
    <property type="entry name" value="cNMP-bd_dom"/>
</dbReference>
<feature type="transmembrane region" description="Helical" evidence="19">
    <location>
        <begin position="75"/>
        <end position="92"/>
    </location>
</feature>
<proteinExistence type="inferred from homology"/>
<keyword evidence="15" id="KW-1071">Ligand-gated ion channel</keyword>
<evidence type="ECO:0000256" key="15">
    <source>
        <dbReference type="ARBA" id="ARBA00023286"/>
    </source>
</evidence>
<dbReference type="Gene3D" id="1.10.287.70">
    <property type="match status" value="1"/>
</dbReference>
<keyword evidence="14" id="KW-0114">cAMP</keyword>
<dbReference type="Gene3D" id="1.20.120.540">
    <property type="entry name" value="Voltage-gated potassium channels"/>
    <property type="match status" value="1"/>
</dbReference>
<evidence type="ECO:0000256" key="12">
    <source>
        <dbReference type="ARBA" id="ARBA00023065"/>
    </source>
</evidence>
<keyword evidence="13 19" id="KW-0472">Membrane</keyword>
<feature type="domain" description="Cyclic nucleotide-binding" evidence="20">
    <location>
        <begin position="235"/>
        <end position="332"/>
    </location>
</feature>
<evidence type="ECO:0000256" key="11">
    <source>
        <dbReference type="ARBA" id="ARBA00022989"/>
    </source>
</evidence>
<dbReference type="PRINTS" id="PR00169">
    <property type="entry name" value="KCHANNEL"/>
</dbReference>
<dbReference type="GO" id="GO:0030552">
    <property type="term" value="F:cAMP binding"/>
    <property type="evidence" value="ECO:0007669"/>
    <property type="project" value="UniProtKB-KW"/>
</dbReference>
<dbReference type="InterPro" id="IPR014710">
    <property type="entry name" value="RmlC-like_jellyroll"/>
</dbReference>
<sequence length="357" mass="38528">MSARPSLRISTPLNGLLAALGLAAVAALTTRNFGATARLSLEVVLGGLWLFYVLQLADTLAAWPTADRRALMPHLVIDMVAVVVPLAAFLFADPRDQSLYCGVWLLKPLRHSTFFRLLGRVVARAAPNLVGVTSLFGIVLFGASLVAYLIERDIQPDKFGSIPQAMWWAVVTLSTTGYGDEIPQTLAGRVLAGLVMMSGIGIFALWAGILATGFFEEVRRQDFVRNWQLVAAVPLFEKLGSAAFVEIVRALRPRAVPAGSIICRKGEPGDQMYFIVEGRVTIATPSPTPVELGPGSFFGEMALISGEPRSATVTAATEVSLLSLYSEDFQMLSSSNPEIAEVIRRTAETRRGRPPEA</sequence>
<evidence type="ECO:0000256" key="14">
    <source>
        <dbReference type="ARBA" id="ARBA00023149"/>
    </source>
</evidence>
<keyword evidence="7 19" id="KW-0812">Transmembrane</keyword>
<evidence type="ECO:0000256" key="4">
    <source>
        <dbReference type="ARBA" id="ARBA00022475"/>
    </source>
</evidence>
<dbReference type="PANTHER" id="PTHR45638:SF11">
    <property type="entry name" value="CYCLIC NUCLEOTIDE-GATED CATION CHANNEL SUBUNIT A"/>
    <property type="match status" value="1"/>
</dbReference>
<dbReference type="Gene3D" id="2.60.120.10">
    <property type="entry name" value="Jelly Rolls"/>
    <property type="match status" value="1"/>
</dbReference>
<reference evidence="21" key="1">
    <citation type="submission" date="2022-06" db="EMBL/GenBank/DDBJ databases">
        <title>Physiological and biochemical characterization and genomic elucidation of a strain of the genus Ensifer adhaerens M8 that combines arsenic oxidation and chromium reduction.</title>
        <authorList>
            <person name="Li X."/>
            <person name="Yu c."/>
        </authorList>
    </citation>
    <scope>NUCLEOTIDE SEQUENCE</scope>
    <source>
        <strain evidence="21">M8</strain>
    </source>
</reference>
<dbReference type="InterPro" id="IPR018488">
    <property type="entry name" value="cNMP-bd_CS"/>
</dbReference>
<evidence type="ECO:0000256" key="13">
    <source>
        <dbReference type="ARBA" id="ARBA00023136"/>
    </source>
</evidence>
<evidence type="ECO:0000256" key="16">
    <source>
        <dbReference type="ARBA" id="ARBA00023303"/>
    </source>
</evidence>
<organism evidence="21 22">
    <name type="scientific">Ensifer adhaerens</name>
    <name type="common">Sinorhizobium morelense</name>
    <dbReference type="NCBI Taxonomy" id="106592"/>
    <lineage>
        <taxon>Bacteria</taxon>
        <taxon>Pseudomonadati</taxon>
        <taxon>Pseudomonadota</taxon>
        <taxon>Alphaproteobacteria</taxon>
        <taxon>Hyphomicrobiales</taxon>
        <taxon>Rhizobiaceae</taxon>
        <taxon>Sinorhizobium/Ensifer group</taxon>
        <taxon>Ensifer</taxon>
    </lineage>
</organism>
<feature type="transmembrane region" description="Helical" evidence="19">
    <location>
        <begin position="129"/>
        <end position="150"/>
    </location>
</feature>
<keyword evidence="16" id="KW-0407">Ion channel</keyword>
<evidence type="ECO:0000256" key="7">
    <source>
        <dbReference type="ARBA" id="ARBA00022692"/>
    </source>
</evidence>
<keyword evidence="12" id="KW-0406">Ion transport</keyword>
<dbReference type="OrthoDB" id="9799090at2"/>
<evidence type="ECO:0000256" key="3">
    <source>
        <dbReference type="ARBA" id="ARBA00022448"/>
    </source>
</evidence>
<evidence type="ECO:0000256" key="5">
    <source>
        <dbReference type="ARBA" id="ARBA00022538"/>
    </source>
</evidence>
<dbReference type="SUPFAM" id="SSF51206">
    <property type="entry name" value="cAMP-binding domain-like"/>
    <property type="match status" value="1"/>
</dbReference>
<dbReference type="PROSITE" id="PS00888">
    <property type="entry name" value="CNMP_BINDING_1"/>
    <property type="match status" value="1"/>
</dbReference>
<evidence type="ECO:0000256" key="8">
    <source>
        <dbReference type="ARBA" id="ARBA00022741"/>
    </source>
</evidence>
<dbReference type="InterPro" id="IPR018490">
    <property type="entry name" value="cNMP-bd_dom_sf"/>
</dbReference>
<dbReference type="InterPro" id="IPR005821">
    <property type="entry name" value="Ion_trans_dom"/>
</dbReference>
<dbReference type="PROSITE" id="PS50042">
    <property type="entry name" value="CNMP_BINDING_3"/>
    <property type="match status" value="1"/>
</dbReference>
<keyword evidence="6" id="KW-0116">cAMP-binding</keyword>
<keyword evidence="5" id="KW-0633">Potassium transport</keyword>
<dbReference type="GO" id="GO:0005267">
    <property type="term" value="F:potassium channel activity"/>
    <property type="evidence" value="ECO:0007669"/>
    <property type="project" value="UniProtKB-KW"/>
</dbReference>
<dbReference type="GO" id="GO:0044877">
    <property type="term" value="F:protein-containing complex binding"/>
    <property type="evidence" value="ECO:0007669"/>
    <property type="project" value="TreeGrafter"/>
</dbReference>
<evidence type="ECO:0000256" key="17">
    <source>
        <dbReference type="ARBA" id="ARBA00058429"/>
    </source>
</evidence>
<evidence type="ECO:0000259" key="20">
    <source>
        <dbReference type="PROSITE" id="PS50042"/>
    </source>
</evidence>
<dbReference type="SMART" id="SM00100">
    <property type="entry name" value="cNMP"/>
    <property type="match status" value="1"/>
</dbReference>
<dbReference type="Gene3D" id="1.20.5.110">
    <property type="match status" value="1"/>
</dbReference>
<comment type="subunit">
    <text evidence="2">Homotetramer.</text>
</comment>
<dbReference type="CDD" id="cd00038">
    <property type="entry name" value="CAP_ED"/>
    <property type="match status" value="1"/>
</dbReference>
<keyword evidence="3" id="KW-0813">Transport</keyword>
<evidence type="ECO:0000256" key="9">
    <source>
        <dbReference type="ARBA" id="ARBA00022826"/>
    </source>
</evidence>
<dbReference type="FunFam" id="1.10.287.70:FF:000181">
    <property type="entry name" value="Cyclic nucleotide-gated potassium channel mll3241"/>
    <property type="match status" value="1"/>
</dbReference>
<dbReference type="Proteomes" id="UP001055460">
    <property type="component" value="Chromosome"/>
</dbReference>
<keyword evidence="9" id="KW-0631">Potassium channel</keyword>
<dbReference type="EMBL" id="CP098807">
    <property type="protein sequence ID" value="USJ25157.1"/>
    <property type="molecule type" value="Genomic_DNA"/>
</dbReference>
<dbReference type="PANTHER" id="PTHR45638">
    <property type="entry name" value="CYCLIC NUCLEOTIDE-GATED CATION CHANNEL SUBUNIT A"/>
    <property type="match status" value="1"/>
</dbReference>
<keyword evidence="8" id="KW-0547">Nucleotide-binding</keyword>
<dbReference type="InterPro" id="IPR027378">
    <property type="entry name" value="Nucleotide_channel_N"/>
</dbReference>
<evidence type="ECO:0000313" key="21">
    <source>
        <dbReference type="EMBL" id="USJ25157.1"/>
    </source>
</evidence>
<evidence type="ECO:0000256" key="2">
    <source>
        <dbReference type="ARBA" id="ARBA00011881"/>
    </source>
</evidence>
<keyword evidence="11 19" id="KW-1133">Transmembrane helix</keyword>
<dbReference type="AlphaFoldDB" id="A0A9Q8YA21"/>
<dbReference type="GO" id="GO:0005886">
    <property type="term" value="C:plasma membrane"/>
    <property type="evidence" value="ECO:0007669"/>
    <property type="project" value="UniProtKB-SubCell"/>
</dbReference>
<dbReference type="InterPro" id="IPR050866">
    <property type="entry name" value="CNG_cation_channel"/>
</dbReference>
<evidence type="ECO:0000256" key="19">
    <source>
        <dbReference type="SAM" id="Phobius"/>
    </source>
</evidence>
<dbReference type="Pfam" id="PF00027">
    <property type="entry name" value="cNMP_binding"/>
    <property type="match status" value="1"/>
</dbReference>